<evidence type="ECO:0000256" key="5">
    <source>
        <dbReference type="ARBA" id="ARBA00022694"/>
    </source>
</evidence>
<keyword evidence="5 6" id="KW-0819">tRNA processing</keyword>
<evidence type="ECO:0000259" key="8">
    <source>
        <dbReference type="Pfam" id="PF00588"/>
    </source>
</evidence>
<comment type="caution">
    <text evidence="6">Lacks conserved residue(s) required for the propagation of feature annotation.</text>
</comment>
<dbReference type="FunFam" id="3.40.1280.10:FF:000002">
    <property type="entry name" value="Peptidylprolyl isomerase"/>
    <property type="match status" value="1"/>
</dbReference>
<dbReference type="EC" id="2.1.1.207" evidence="6"/>
<comment type="subcellular location">
    <subcellularLocation>
        <location evidence="6">Cytoplasm</location>
    </subcellularLocation>
</comment>
<feature type="domain" description="tRNA/rRNA methyltransferase SpoU type" evidence="8">
    <location>
        <begin position="1"/>
        <end position="141"/>
    </location>
</feature>
<feature type="binding site" evidence="6 7">
    <location>
        <position position="100"/>
    </location>
    <ligand>
        <name>S-adenosyl-L-methionine</name>
        <dbReference type="ChEBI" id="CHEBI:59789"/>
    </ligand>
</feature>
<feature type="binding site" evidence="6 7">
    <location>
        <position position="129"/>
    </location>
    <ligand>
        <name>S-adenosyl-L-methionine</name>
        <dbReference type="ChEBI" id="CHEBI:59789"/>
    </ligand>
</feature>
<evidence type="ECO:0000313" key="10">
    <source>
        <dbReference type="Proteomes" id="UP000005439"/>
    </source>
</evidence>
<dbReference type="InterPro" id="IPR001537">
    <property type="entry name" value="SpoU_MeTrfase"/>
</dbReference>
<dbReference type="InterPro" id="IPR029028">
    <property type="entry name" value="Alpha/beta_knot_MTases"/>
</dbReference>
<dbReference type="AlphaFoldDB" id="G8TXM0"/>
<evidence type="ECO:0000256" key="2">
    <source>
        <dbReference type="ARBA" id="ARBA00022603"/>
    </source>
</evidence>
<evidence type="ECO:0000256" key="3">
    <source>
        <dbReference type="ARBA" id="ARBA00022679"/>
    </source>
</evidence>
<comment type="function">
    <text evidence="6">Could methylate the ribose at the nucleotide 34 wobble position in tRNA.</text>
</comment>
<evidence type="ECO:0000256" key="4">
    <source>
        <dbReference type="ARBA" id="ARBA00022691"/>
    </source>
</evidence>
<comment type="similarity">
    <text evidence="6">Belongs to the class IV-like SAM-binding methyltransferase superfamily. RNA methyltransferase TrmH family. TrmL subfamily.</text>
</comment>
<dbReference type="Gene3D" id="3.40.1280.10">
    <property type="match status" value="1"/>
</dbReference>
<dbReference type="GO" id="GO:0005737">
    <property type="term" value="C:cytoplasm"/>
    <property type="evidence" value="ECO:0007669"/>
    <property type="project" value="UniProtKB-SubCell"/>
</dbReference>
<proteinExistence type="inferred from homology"/>
<name>G8TXM0_SULAD</name>
<comment type="catalytic activity">
    <reaction evidence="6">
        <text>5-carboxymethylaminomethyluridine(34) in tRNA(Leu) + S-adenosyl-L-methionine = 5-carboxymethylaminomethyl-2'-O-methyluridine(34) in tRNA(Leu) + S-adenosyl-L-homocysteine + H(+)</text>
        <dbReference type="Rhea" id="RHEA:43088"/>
        <dbReference type="Rhea" id="RHEA-COMP:10333"/>
        <dbReference type="Rhea" id="RHEA-COMP:10334"/>
        <dbReference type="ChEBI" id="CHEBI:15378"/>
        <dbReference type="ChEBI" id="CHEBI:57856"/>
        <dbReference type="ChEBI" id="CHEBI:59789"/>
        <dbReference type="ChEBI" id="CHEBI:74508"/>
        <dbReference type="ChEBI" id="CHEBI:74511"/>
        <dbReference type="EC" id="2.1.1.207"/>
    </reaction>
</comment>
<dbReference type="PANTHER" id="PTHR42971">
    <property type="entry name" value="TRNA (CYTIDINE(34)-2'-O)-METHYLTRANSFERASE"/>
    <property type="match status" value="1"/>
</dbReference>
<dbReference type="GO" id="GO:0141098">
    <property type="term" value="F:tRNA (cytidine(34)-2'-O)-methyltransferase activity"/>
    <property type="evidence" value="ECO:0007669"/>
    <property type="project" value="RHEA"/>
</dbReference>
<gene>
    <name evidence="9" type="ordered locus">Sulac_1479</name>
</gene>
<dbReference type="GO" id="GO:0141102">
    <property type="term" value="F:tRNA (5-carboxymethylaminomethyluridine(34)-2'-O)-methyltransferase activity"/>
    <property type="evidence" value="ECO:0007669"/>
    <property type="project" value="RHEA"/>
</dbReference>
<dbReference type="PIRSF" id="PIRSF029256">
    <property type="entry name" value="SpoU_TrmH_prd"/>
    <property type="match status" value="1"/>
</dbReference>
<accession>G8TXM0</accession>
<dbReference type="InterPro" id="IPR029026">
    <property type="entry name" value="tRNA_m1G_MTases_N"/>
</dbReference>
<sequence length="163" mass="18519">MHVILVEPEIPPNTGNIARTCAATGTVLHLVEPLGFQISDRYLRRAGVDYWHLVDVQVHASWDQLPLDLRDPERLHLFTSHGGRVYSDVPYGPDDVLVFGRESTGLPDALLHQYPQAWRQIPMREGVRSLNLSNAVAIAVYEAFRQWNFPGLTRQRGEKRPES</sequence>
<dbReference type="KEGG" id="sap:Sulac_1479"/>
<reference evidence="10" key="1">
    <citation type="submission" date="2011-12" db="EMBL/GenBank/DDBJ databases">
        <title>The complete genome of chromosome of Sulfobacillus acidophilus DSM 10332.</title>
        <authorList>
            <person name="Lucas S."/>
            <person name="Han J."/>
            <person name="Lapidus A."/>
            <person name="Bruce D."/>
            <person name="Goodwin L."/>
            <person name="Pitluck S."/>
            <person name="Peters L."/>
            <person name="Kyrpides N."/>
            <person name="Mavromatis K."/>
            <person name="Ivanova N."/>
            <person name="Mikhailova N."/>
            <person name="Chertkov O."/>
            <person name="Saunders E."/>
            <person name="Detter J.C."/>
            <person name="Tapia R."/>
            <person name="Han C."/>
            <person name="Land M."/>
            <person name="Hauser L."/>
            <person name="Markowitz V."/>
            <person name="Cheng J.-F."/>
            <person name="Hugenholtz P."/>
            <person name="Woyke T."/>
            <person name="Wu D."/>
            <person name="Pukall R."/>
            <person name="Gehrich-Schroeter G."/>
            <person name="Schneider S."/>
            <person name="Klenk H.-P."/>
            <person name="Eisen J.A."/>
        </authorList>
    </citation>
    <scope>NUCLEOTIDE SEQUENCE [LARGE SCALE GENOMIC DNA]</scope>
    <source>
        <strain evidence="10">ATCC 700253 / DSM 10332 / NAL</strain>
    </source>
</reference>
<keyword evidence="2 6" id="KW-0489">Methyltransferase</keyword>
<dbReference type="SUPFAM" id="SSF75217">
    <property type="entry name" value="alpha/beta knot"/>
    <property type="match status" value="1"/>
</dbReference>
<dbReference type="GO" id="GO:0003723">
    <property type="term" value="F:RNA binding"/>
    <property type="evidence" value="ECO:0007669"/>
    <property type="project" value="InterPro"/>
</dbReference>
<dbReference type="Pfam" id="PF00588">
    <property type="entry name" value="SpoU_methylase"/>
    <property type="match status" value="1"/>
</dbReference>
<dbReference type="HAMAP" id="MF_01885">
    <property type="entry name" value="tRNA_methyltr_TrmL"/>
    <property type="match status" value="1"/>
</dbReference>
<dbReference type="EMBL" id="CP003179">
    <property type="protein sequence ID" value="AEW04976.1"/>
    <property type="molecule type" value="Genomic_DNA"/>
</dbReference>
<keyword evidence="1 6" id="KW-0963">Cytoplasm</keyword>
<protein>
    <recommendedName>
        <fullName evidence="6">Putative tRNA (cytidine(34)-2'-O)-methyltransferase</fullName>
        <ecNumber evidence="6">2.1.1.207</ecNumber>
    </recommendedName>
    <alternativeName>
        <fullName evidence="6">tRNA (cytidine/uridine-2'-O-)-methyltransferase</fullName>
    </alternativeName>
</protein>
<dbReference type="PATRIC" id="fig|679936.5.peg.1544"/>
<keyword evidence="10" id="KW-1185">Reference proteome</keyword>
<keyword evidence="3 6" id="KW-0808">Transferase</keyword>
<keyword evidence="4 6" id="KW-0949">S-adenosyl-L-methionine</keyword>
<evidence type="ECO:0000256" key="1">
    <source>
        <dbReference type="ARBA" id="ARBA00022490"/>
    </source>
</evidence>
<evidence type="ECO:0000256" key="6">
    <source>
        <dbReference type="HAMAP-Rule" id="MF_01885"/>
    </source>
</evidence>
<dbReference type="GO" id="GO:0042802">
    <property type="term" value="F:identical protein binding"/>
    <property type="evidence" value="ECO:0007669"/>
    <property type="project" value="UniProtKB-ARBA"/>
</dbReference>
<reference evidence="9 10" key="2">
    <citation type="journal article" date="2012" name="Stand. Genomic Sci.">
        <title>Complete genome sequence of the moderately thermophilic mineral-sulfide-oxidizing firmicute Sulfobacillus acidophilus type strain (NAL(T)).</title>
        <authorList>
            <person name="Anderson I."/>
            <person name="Chertkov O."/>
            <person name="Chen A."/>
            <person name="Saunders E."/>
            <person name="Lapidus A."/>
            <person name="Nolan M."/>
            <person name="Lucas S."/>
            <person name="Hammon N."/>
            <person name="Deshpande S."/>
            <person name="Cheng J.F."/>
            <person name="Han C."/>
            <person name="Tapia R."/>
            <person name="Goodwin L.A."/>
            <person name="Pitluck S."/>
            <person name="Liolios K."/>
            <person name="Pagani I."/>
            <person name="Ivanova N."/>
            <person name="Mikhailova N."/>
            <person name="Pati A."/>
            <person name="Palaniappan K."/>
            <person name="Land M."/>
            <person name="Pan C."/>
            <person name="Rohde M."/>
            <person name="Pukall R."/>
            <person name="Goker M."/>
            <person name="Detter J.C."/>
            <person name="Woyke T."/>
            <person name="Bristow J."/>
            <person name="Eisen J.A."/>
            <person name="Markowitz V."/>
            <person name="Hugenholtz P."/>
            <person name="Kyrpides N.C."/>
            <person name="Klenk H.P."/>
            <person name="Mavromatis K."/>
        </authorList>
    </citation>
    <scope>NUCLEOTIDE SEQUENCE [LARGE SCALE GENOMIC DNA]</scope>
    <source>
        <strain evidence="10">ATCC 700253 / DSM 10332 / NAL</strain>
    </source>
</reference>
<dbReference type="STRING" id="679936.Sulac_1479"/>
<dbReference type="PANTHER" id="PTHR42971:SF1">
    <property type="entry name" value="TRNA (CYTIDINE(34)-2'-O)-METHYLTRANSFERASE"/>
    <property type="match status" value="1"/>
</dbReference>
<comment type="catalytic activity">
    <reaction evidence="6">
        <text>cytidine(34) in tRNA + S-adenosyl-L-methionine = 2'-O-methylcytidine(34) in tRNA + S-adenosyl-L-homocysteine + H(+)</text>
        <dbReference type="Rhea" id="RHEA:43084"/>
        <dbReference type="Rhea" id="RHEA-COMP:10331"/>
        <dbReference type="Rhea" id="RHEA-COMP:10332"/>
        <dbReference type="ChEBI" id="CHEBI:15378"/>
        <dbReference type="ChEBI" id="CHEBI:57856"/>
        <dbReference type="ChEBI" id="CHEBI:59789"/>
        <dbReference type="ChEBI" id="CHEBI:74495"/>
        <dbReference type="ChEBI" id="CHEBI:82748"/>
        <dbReference type="EC" id="2.1.1.207"/>
    </reaction>
</comment>
<dbReference type="HOGENOM" id="CLU_110125_0_0_9"/>
<dbReference type="CDD" id="cd18094">
    <property type="entry name" value="SpoU-like_TrmL"/>
    <property type="match status" value="1"/>
</dbReference>
<evidence type="ECO:0000313" key="9">
    <source>
        <dbReference type="EMBL" id="AEW04976.1"/>
    </source>
</evidence>
<organism evidence="9 10">
    <name type="scientific">Sulfobacillus acidophilus (strain ATCC 700253 / DSM 10332 / NAL)</name>
    <dbReference type="NCBI Taxonomy" id="679936"/>
    <lineage>
        <taxon>Bacteria</taxon>
        <taxon>Bacillati</taxon>
        <taxon>Bacillota</taxon>
        <taxon>Clostridia</taxon>
        <taxon>Eubacteriales</taxon>
        <taxon>Clostridiales Family XVII. Incertae Sedis</taxon>
        <taxon>Sulfobacillus</taxon>
    </lineage>
</organism>
<feature type="binding site" evidence="6 7">
    <location>
        <position position="121"/>
    </location>
    <ligand>
        <name>S-adenosyl-L-methionine</name>
        <dbReference type="ChEBI" id="CHEBI:59789"/>
    </ligand>
</feature>
<dbReference type="GO" id="GO:0002130">
    <property type="term" value="P:wobble position ribose methylation"/>
    <property type="evidence" value="ECO:0007669"/>
    <property type="project" value="TreeGrafter"/>
</dbReference>
<dbReference type="InterPro" id="IPR016914">
    <property type="entry name" value="TrmL"/>
</dbReference>
<dbReference type="Proteomes" id="UP000005439">
    <property type="component" value="Chromosome"/>
</dbReference>
<evidence type="ECO:0000256" key="7">
    <source>
        <dbReference type="PIRSR" id="PIRSR029256-1"/>
    </source>
</evidence>